<sequence>MRSWISACTSVLGHLDEDAAPPSPPPSPESTCCSVAGTSSSDVPDVGGALRGVPASWCDASLCCCCGGCCWSGAAEIGLGCGVACGGGGGCCCRGGCFGGGGVWTGIGTTTAVGGCTDWQPMRWTKAMMAASRDAAAARS</sequence>
<organism evidence="2">
    <name type="scientific">Arundo donax</name>
    <name type="common">Giant reed</name>
    <name type="synonym">Donax arundinaceus</name>
    <dbReference type="NCBI Taxonomy" id="35708"/>
    <lineage>
        <taxon>Eukaryota</taxon>
        <taxon>Viridiplantae</taxon>
        <taxon>Streptophyta</taxon>
        <taxon>Embryophyta</taxon>
        <taxon>Tracheophyta</taxon>
        <taxon>Spermatophyta</taxon>
        <taxon>Magnoliopsida</taxon>
        <taxon>Liliopsida</taxon>
        <taxon>Poales</taxon>
        <taxon>Poaceae</taxon>
        <taxon>PACMAD clade</taxon>
        <taxon>Arundinoideae</taxon>
        <taxon>Arundineae</taxon>
        <taxon>Arundo</taxon>
    </lineage>
</organism>
<accession>A0A0A9CMD4</accession>
<evidence type="ECO:0000313" key="2">
    <source>
        <dbReference type="EMBL" id="JAD76756.1"/>
    </source>
</evidence>
<feature type="region of interest" description="Disordered" evidence="1">
    <location>
        <begin position="17"/>
        <end position="37"/>
    </location>
</feature>
<reference evidence="2" key="2">
    <citation type="journal article" date="2015" name="Data Brief">
        <title>Shoot transcriptome of the giant reed, Arundo donax.</title>
        <authorList>
            <person name="Barrero R.A."/>
            <person name="Guerrero F.D."/>
            <person name="Moolhuijzen P."/>
            <person name="Goolsby J.A."/>
            <person name="Tidwell J."/>
            <person name="Bellgard S.E."/>
            <person name="Bellgard M.I."/>
        </authorList>
    </citation>
    <scope>NUCLEOTIDE SEQUENCE</scope>
    <source>
        <tissue evidence="2">Shoot tissue taken approximately 20 cm above the soil surface</tissue>
    </source>
</reference>
<proteinExistence type="predicted"/>
<name>A0A0A9CMD4_ARUDO</name>
<reference evidence="2" key="1">
    <citation type="submission" date="2014-09" db="EMBL/GenBank/DDBJ databases">
        <authorList>
            <person name="Magalhaes I.L.F."/>
            <person name="Oliveira U."/>
            <person name="Santos F.R."/>
            <person name="Vidigal T.H.D.A."/>
            <person name="Brescovit A.D."/>
            <person name="Santos A.J."/>
        </authorList>
    </citation>
    <scope>NUCLEOTIDE SEQUENCE</scope>
    <source>
        <tissue evidence="2">Shoot tissue taken approximately 20 cm above the soil surface</tissue>
    </source>
</reference>
<evidence type="ECO:0000256" key="1">
    <source>
        <dbReference type="SAM" id="MobiDB-lite"/>
    </source>
</evidence>
<dbReference type="EMBL" id="GBRH01221139">
    <property type="protein sequence ID" value="JAD76756.1"/>
    <property type="molecule type" value="Transcribed_RNA"/>
</dbReference>
<protein>
    <submittedName>
        <fullName evidence="2">Uncharacterized protein</fullName>
    </submittedName>
</protein>
<dbReference type="AlphaFoldDB" id="A0A0A9CMD4"/>